<dbReference type="Proteomes" id="UP001225498">
    <property type="component" value="Unassembled WGS sequence"/>
</dbReference>
<comment type="caution">
    <text evidence="1">The sequence shown here is derived from an EMBL/GenBank/DDBJ whole genome shotgun (WGS) entry which is preliminary data.</text>
</comment>
<reference evidence="1" key="1">
    <citation type="submission" date="2023-08" db="EMBL/GenBank/DDBJ databases">
        <authorList>
            <consortium name="Clinical and Environmental Microbiology Branch: Whole genome sequencing antimicrobial resistance pathogens in the healthcare setting"/>
        </authorList>
    </citation>
    <scope>NUCLEOTIDE SEQUENCE</scope>
    <source>
        <strain evidence="1">2023CJ-00293</strain>
    </source>
</reference>
<evidence type="ECO:0000313" key="2">
    <source>
        <dbReference type="Proteomes" id="UP001225498"/>
    </source>
</evidence>
<proteinExistence type="predicted"/>
<dbReference type="EMBL" id="ABLTIR010000019">
    <property type="protein sequence ID" value="EKZ1926389.1"/>
    <property type="molecule type" value="Genomic_DNA"/>
</dbReference>
<dbReference type="GeneID" id="93835700"/>
<evidence type="ECO:0000313" key="1">
    <source>
        <dbReference type="EMBL" id="EKZ1926389.1"/>
    </source>
</evidence>
<protein>
    <submittedName>
        <fullName evidence="1">Uncharacterized protein</fullName>
    </submittedName>
</protein>
<sequence>MKSCVRLAAHAVAMIVALTGATVFHASGLQWAAAVDAMPLRYPMAVVLAG</sequence>
<accession>A0AAI9CGV4</accession>
<name>A0AAI9CGV4_STEMA</name>
<organism evidence="1 2">
    <name type="scientific">Stenotrophomonas maltophilia</name>
    <name type="common">Pseudomonas maltophilia</name>
    <name type="synonym">Xanthomonas maltophilia</name>
    <dbReference type="NCBI Taxonomy" id="40324"/>
    <lineage>
        <taxon>Bacteria</taxon>
        <taxon>Pseudomonadati</taxon>
        <taxon>Pseudomonadota</taxon>
        <taxon>Gammaproteobacteria</taxon>
        <taxon>Lysobacterales</taxon>
        <taxon>Lysobacteraceae</taxon>
        <taxon>Stenotrophomonas</taxon>
        <taxon>Stenotrophomonas maltophilia group</taxon>
    </lineage>
</organism>
<gene>
    <name evidence="1" type="ORF">REH87_001382</name>
</gene>
<dbReference type="RefSeq" id="WP_005410201.1">
    <property type="nucleotide sequence ID" value="NZ_AP021908.1"/>
</dbReference>
<dbReference type="AlphaFoldDB" id="A0AAI9CGV4"/>